<dbReference type="Proteomes" id="UP000230564">
    <property type="component" value="Unassembled WGS sequence"/>
</dbReference>
<keyword evidence="2 5" id="KW-0540">Nuclease</keyword>
<proteinExistence type="inferred from homology"/>
<dbReference type="NCBIfam" id="TIGR00649">
    <property type="entry name" value="MG423"/>
    <property type="match status" value="1"/>
</dbReference>
<keyword evidence="4 5" id="KW-0694">RNA-binding</keyword>
<dbReference type="Pfam" id="PF00753">
    <property type="entry name" value="Lactamase_B"/>
    <property type="match status" value="1"/>
</dbReference>
<comment type="similarity">
    <text evidence="5">Belongs to the metallo-beta-lactamase superfamily. RNA-metabolizing metallo-beta-lactamase-like family. Bacterial RNase J subfamily.</text>
</comment>
<dbReference type="InterPro" id="IPR001279">
    <property type="entry name" value="Metallo-B-lactamas"/>
</dbReference>
<dbReference type="Pfam" id="PF22505">
    <property type="entry name" value="RNase_J_b_CASP"/>
    <property type="match status" value="1"/>
</dbReference>
<feature type="binding site" evidence="8">
    <location>
        <position position="146"/>
    </location>
    <ligand>
        <name>Zn(2+)</name>
        <dbReference type="ChEBI" id="CHEBI:29105"/>
        <label>1</label>
        <note>catalytic</note>
    </ligand>
</feature>
<feature type="domain" description="Metallo-beta-lactamase" evidence="10">
    <location>
        <begin position="89"/>
        <end position="284"/>
    </location>
</feature>
<name>A0A2H0NB86_9BACT</name>
<keyword evidence="8" id="KW-0479">Metal-binding</keyword>
<evidence type="ECO:0000256" key="3">
    <source>
        <dbReference type="ARBA" id="ARBA00022839"/>
    </source>
</evidence>
<dbReference type="PANTHER" id="PTHR43694">
    <property type="entry name" value="RIBONUCLEASE J"/>
    <property type="match status" value="1"/>
</dbReference>
<evidence type="ECO:0000256" key="5">
    <source>
        <dbReference type="HAMAP-Rule" id="MF_01491"/>
    </source>
</evidence>
<feature type="region of interest" description="Disordered" evidence="9">
    <location>
        <begin position="1"/>
        <end position="72"/>
    </location>
</feature>
<feature type="binding site" evidence="8">
    <location>
        <position position="119"/>
    </location>
    <ligand>
        <name>Ca(2+)</name>
        <dbReference type="ChEBI" id="CHEBI:29108"/>
    </ligand>
</feature>
<comment type="subunit">
    <text evidence="5">Homodimer, may be a subunit of the RNA degradosome.</text>
</comment>
<dbReference type="Gene3D" id="3.40.50.10710">
    <property type="entry name" value="Metallo-hydrolase/oxidoreductase"/>
    <property type="match status" value="1"/>
</dbReference>
<sequence>MKVVKDTTDNLLSSITNTQKKQRKFQSKQVSNASRRKFSGSSYKQRTKPKTNQKQTTPQKKTERIYKTAPKSGPNKLRIIPLGGCEEVGRNMTVFEYGQDIIIIDMGLQWPEEDMPGIDYIIPNIEYLKGKEKNIRGIFITHGHYDHVGAIPHLITKLGNPIIYGTPLTLGIIAKRQEDFKTQPLRLKSISSDAVLNLGKFKINFFGVSHSIPGSLGIVIDSPVGKIVHTGDFKIDTATSGYLPIEIKKIKEFGRQNVLALMADSTNAPQPGRQLTEGDIQGNIDEILANASGRVIIGTFASLLGRIQQIIWAAEKLNKKIIIEGLGMKRNVELAQQLGYMKIKKGTRIQLKDIKHYPDNKIIILCTGAQGEGNAVFMRIANREHRTLRIEKGDTVVFSSSVIPGNERSVQKLKDSFYREGAEVIHYKMMDVHAGGHAKQDDLYDLIKMVKPKYHIPIYGNHSFLKIHAKIALQAGMPEDRIFVPDNGQVIEFNQQGEGKLTKEKVTSDYVFVDGLGVGDVSNIVLRDRQMMAADGMLVVIATISSKNGRLVHSPDIISRGFIYMRENKKIVEDIRAKIKNIVNEHNKTHAQINEAYIKDALRNSLGQFVFTKTQRRPMILPVVIEV</sequence>
<dbReference type="InterPro" id="IPR041636">
    <property type="entry name" value="RNase_J_C"/>
</dbReference>
<feature type="binding site" evidence="8">
    <location>
        <position position="232"/>
    </location>
    <ligand>
        <name>Zn(2+)</name>
        <dbReference type="ChEBI" id="CHEBI:29105"/>
        <label>1</label>
        <note>catalytic</note>
    </ligand>
</feature>
<feature type="binding site" evidence="8">
    <location>
        <position position="147"/>
    </location>
    <ligand>
        <name>Zn(2+)</name>
        <dbReference type="ChEBI" id="CHEBI:29105"/>
        <label>1</label>
        <note>catalytic</note>
    </ligand>
</feature>
<dbReference type="EMBL" id="PCWQ01000020">
    <property type="protein sequence ID" value="PIR06153.1"/>
    <property type="molecule type" value="Genomic_DNA"/>
</dbReference>
<keyword evidence="8" id="KW-0106">Calcium</keyword>
<comment type="cofactor">
    <cofactor evidence="8">
        <name>Zn(2+)</name>
        <dbReference type="ChEBI" id="CHEBI:29105"/>
    </cofactor>
    <text evidence="8">Binds 2 Zn(2+) ions per subunit. It is not clear if Zn(2+) or Mg(2+) is physiologically important.</text>
</comment>
<comment type="cofactor">
    <cofactor evidence="8">
        <name>Ca(2+)</name>
        <dbReference type="ChEBI" id="CHEBI:29108"/>
    </cofactor>
    <text evidence="8">Binds 1 Ca(2+) cation per subunit. Seen in 1 crystal structure, it is not clear if it is physiologically important.</text>
</comment>
<dbReference type="PIRSF" id="PIRSF004803">
    <property type="entry name" value="RnjA"/>
    <property type="match status" value="1"/>
</dbReference>
<organism evidence="11 12">
    <name type="scientific">Candidatus Komeilibacteria bacterium CG11_big_fil_rev_8_21_14_0_20_36_20</name>
    <dbReference type="NCBI Taxonomy" id="1974477"/>
    <lineage>
        <taxon>Bacteria</taxon>
        <taxon>Candidatus Komeiliibacteriota</taxon>
    </lineage>
</organism>
<gene>
    <name evidence="5" type="primary">rnj</name>
    <name evidence="11" type="ORF">COV55_04730</name>
</gene>
<dbReference type="GO" id="GO:0004521">
    <property type="term" value="F:RNA endonuclease activity"/>
    <property type="evidence" value="ECO:0007669"/>
    <property type="project" value="UniProtKB-UniRule"/>
</dbReference>
<dbReference type="SMART" id="SM00849">
    <property type="entry name" value="Lactamase_B"/>
    <property type="match status" value="1"/>
</dbReference>
<dbReference type="PANTHER" id="PTHR43694:SF1">
    <property type="entry name" value="RIBONUCLEASE J"/>
    <property type="match status" value="1"/>
</dbReference>
<feature type="compositionally biased region" description="Polar residues" evidence="9">
    <location>
        <begin position="9"/>
        <end position="19"/>
    </location>
</feature>
<feature type="binding site" evidence="8">
    <location>
        <position position="117"/>
    </location>
    <ligand>
        <name>Ca(2+)</name>
        <dbReference type="ChEBI" id="CHEBI:29108"/>
    </ligand>
</feature>
<evidence type="ECO:0000313" key="12">
    <source>
        <dbReference type="Proteomes" id="UP000230564"/>
    </source>
</evidence>
<dbReference type="GO" id="GO:0006364">
    <property type="term" value="P:rRNA processing"/>
    <property type="evidence" value="ECO:0007669"/>
    <property type="project" value="UniProtKB-UniRule"/>
</dbReference>
<accession>A0A2H0NB86</accession>
<feature type="compositionally biased region" description="Polar residues" evidence="9">
    <location>
        <begin position="27"/>
        <end position="43"/>
    </location>
</feature>
<evidence type="ECO:0000259" key="10">
    <source>
        <dbReference type="SMART" id="SM00849"/>
    </source>
</evidence>
<evidence type="ECO:0000256" key="7">
    <source>
        <dbReference type="PIRSR" id="PIRSR004803-2"/>
    </source>
</evidence>
<dbReference type="CDD" id="cd07714">
    <property type="entry name" value="RNaseJ_MBL-fold"/>
    <property type="match status" value="1"/>
</dbReference>
<dbReference type="InterPro" id="IPR042173">
    <property type="entry name" value="RNase_J_2"/>
</dbReference>
<dbReference type="GO" id="GO:0008270">
    <property type="term" value="F:zinc ion binding"/>
    <property type="evidence" value="ECO:0007669"/>
    <property type="project" value="InterPro"/>
</dbReference>
<dbReference type="GO" id="GO:0005737">
    <property type="term" value="C:cytoplasm"/>
    <property type="evidence" value="ECO:0007669"/>
    <property type="project" value="UniProtKB-SubCell"/>
</dbReference>
<feature type="active site" description="Proton donor" evidence="6">
    <location>
        <position position="264"/>
    </location>
</feature>
<feature type="binding site" evidence="8">
    <location>
        <position position="142"/>
    </location>
    <ligand>
        <name>Zn(2+)</name>
        <dbReference type="ChEBI" id="CHEBI:29105"/>
        <label>1</label>
        <note>catalytic</note>
    </ligand>
</feature>
<dbReference type="Gene3D" id="3.60.15.10">
    <property type="entry name" value="Ribonuclease Z/Hydroxyacylglutathione hydrolase-like"/>
    <property type="match status" value="1"/>
</dbReference>
<comment type="function">
    <text evidence="5">An RNase that has 5'-3' exonuclease and possibly endonuclease activity. Involved in maturation of rRNA and in some organisms also mRNA maturation and/or decay.</text>
</comment>
<feature type="binding site" evidence="8">
    <location>
        <position position="210"/>
    </location>
    <ligand>
        <name>Zn(2+)</name>
        <dbReference type="ChEBI" id="CHEBI:29105"/>
        <label>1</label>
        <note>catalytic</note>
    </ligand>
</feature>
<evidence type="ECO:0000256" key="9">
    <source>
        <dbReference type="SAM" id="MobiDB-lite"/>
    </source>
</evidence>
<keyword evidence="1 5" id="KW-0963">Cytoplasm</keyword>
<evidence type="ECO:0000256" key="6">
    <source>
        <dbReference type="PIRSR" id="PIRSR004803-1"/>
    </source>
</evidence>
<evidence type="ECO:0000256" key="1">
    <source>
        <dbReference type="ARBA" id="ARBA00022490"/>
    </source>
</evidence>
<feature type="active site" description="Proton acceptor" evidence="6">
    <location>
        <position position="437"/>
    </location>
</feature>
<dbReference type="GO" id="GO:0003723">
    <property type="term" value="F:RNA binding"/>
    <property type="evidence" value="ECO:0007669"/>
    <property type="project" value="UniProtKB-UniRule"/>
</dbReference>
<feature type="binding site" evidence="8">
    <location>
        <position position="144"/>
    </location>
    <ligand>
        <name>Zn(2+)</name>
        <dbReference type="ChEBI" id="CHEBI:29105"/>
        <label>1</label>
        <note>catalytic</note>
    </ligand>
</feature>
<dbReference type="EC" id="3.1.-.-" evidence="5"/>
<evidence type="ECO:0000256" key="4">
    <source>
        <dbReference type="ARBA" id="ARBA00022884"/>
    </source>
</evidence>
<keyword evidence="5" id="KW-0378">Hydrolase</keyword>
<reference evidence="11 12" key="1">
    <citation type="submission" date="2017-09" db="EMBL/GenBank/DDBJ databases">
        <title>Depth-based differentiation of microbial function through sediment-hosted aquifers and enrichment of novel symbionts in the deep terrestrial subsurface.</title>
        <authorList>
            <person name="Probst A.J."/>
            <person name="Ladd B."/>
            <person name="Jarett J.K."/>
            <person name="Geller-Mcgrath D.E."/>
            <person name="Sieber C.M."/>
            <person name="Emerson J.B."/>
            <person name="Anantharaman K."/>
            <person name="Thomas B.C."/>
            <person name="Malmstrom R."/>
            <person name="Stieglmeier M."/>
            <person name="Klingl A."/>
            <person name="Woyke T."/>
            <person name="Ryan C.M."/>
            <person name="Banfield J.F."/>
        </authorList>
    </citation>
    <scope>NUCLEOTIDE SEQUENCE [LARGE SCALE GENOMIC DNA]</scope>
    <source>
        <strain evidence="11">CG11_big_fil_rev_8_21_14_0_20_36_20</strain>
    </source>
</reference>
<evidence type="ECO:0000256" key="2">
    <source>
        <dbReference type="ARBA" id="ARBA00022722"/>
    </source>
</evidence>
<dbReference type="InterPro" id="IPR036866">
    <property type="entry name" value="RibonucZ/Hydroxyglut_hydro"/>
</dbReference>
<comment type="subcellular location">
    <subcellularLocation>
        <location evidence="5">Cytoplasm</location>
    </subcellularLocation>
</comment>
<protein>
    <recommendedName>
        <fullName evidence="5">Ribonuclease J</fullName>
        <shortName evidence="5">RNase J</shortName>
        <ecNumber evidence="5">3.1.-.-</ecNumber>
    </recommendedName>
</protein>
<keyword evidence="3 5" id="KW-0269">Exonuclease</keyword>
<dbReference type="Gene3D" id="3.10.20.580">
    <property type="match status" value="1"/>
</dbReference>
<keyword evidence="5" id="KW-0255">Endonuclease</keyword>
<dbReference type="GO" id="GO:0004534">
    <property type="term" value="F:5'-3' RNA exonuclease activity"/>
    <property type="evidence" value="ECO:0007669"/>
    <property type="project" value="UniProtKB-UniRule"/>
</dbReference>
<dbReference type="InterPro" id="IPR055132">
    <property type="entry name" value="RNase_J_b_CASP"/>
</dbReference>
<dbReference type="Pfam" id="PF17770">
    <property type="entry name" value="RNase_J_C"/>
    <property type="match status" value="1"/>
</dbReference>
<comment type="caution">
    <text evidence="5">Lacks conserved residue(s) required for the propagation of feature annotation.</text>
</comment>
<dbReference type="SUPFAM" id="SSF56281">
    <property type="entry name" value="Metallo-hydrolase/oxidoreductase"/>
    <property type="match status" value="1"/>
</dbReference>
<evidence type="ECO:0000256" key="8">
    <source>
        <dbReference type="PIRSR" id="PIRSR004803-3"/>
    </source>
</evidence>
<keyword evidence="5" id="KW-0698">rRNA processing</keyword>
<feature type="binding site" evidence="7">
    <location>
        <begin position="433"/>
        <end position="437"/>
    </location>
    <ligand>
        <name>substrate</name>
    </ligand>
</feature>
<dbReference type="InterPro" id="IPR004613">
    <property type="entry name" value="RNase_J"/>
</dbReference>
<dbReference type="InterPro" id="IPR030854">
    <property type="entry name" value="RNase_J_bac"/>
</dbReference>
<evidence type="ECO:0000313" key="11">
    <source>
        <dbReference type="EMBL" id="PIR06153.1"/>
    </source>
</evidence>
<dbReference type="HAMAP" id="MF_01491">
    <property type="entry name" value="RNase_J_bact"/>
    <property type="match status" value="1"/>
</dbReference>
<keyword evidence="8" id="KW-0862">Zinc</keyword>
<feature type="binding site" evidence="8">
    <location>
        <position position="514"/>
    </location>
    <ligand>
        <name>Ca(2+)</name>
        <dbReference type="ChEBI" id="CHEBI:29108"/>
    </ligand>
</feature>
<dbReference type="AlphaFoldDB" id="A0A2H0NB86"/>
<comment type="caution">
    <text evidence="11">The sequence shown here is derived from an EMBL/GenBank/DDBJ whole genome shotgun (WGS) entry which is preliminary data.</text>
</comment>